<dbReference type="AlphaFoldDB" id="A0AAD2CFW6"/>
<feature type="region of interest" description="Disordered" evidence="1">
    <location>
        <begin position="820"/>
        <end position="860"/>
    </location>
</feature>
<dbReference type="GO" id="GO:0046856">
    <property type="term" value="P:phosphatidylinositol dephosphorylation"/>
    <property type="evidence" value="ECO:0007669"/>
    <property type="project" value="InterPro"/>
</dbReference>
<dbReference type="InterPro" id="IPR046985">
    <property type="entry name" value="IP5"/>
</dbReference>
<dbReference type="SMART" id="SM00128">
    <property type="entry name" value="IPPc"/>
    <property type="match status" value="1"/>
</dbReference>
<organism evidence="3 4">
    <name type="scientific">Cylindrotheca closterium</name>
    <dbReference type="NCBI Taxonomy" id="2856"/>
    <lineage>
        <taxon>Eukaryota</taxon>
        <taxon>Sar</taxon>
        <taxon>Stramenopiles</taxon>
        <taxon>Ochrophyta</taxon>
        <taxon>Bacillariophyta</taxon>
        <taxon>Bacillariophyceae</taxon>
        <taxon>Bacillariophycidae</taxon>
        <taxon>Bacillariales</taxon>
        <taxon>Bacillariaceae</taxon>
        <taxon>Cylindrotheca</taxon>
    </lineage>
</organism>
<dbReference type="Gene3D" id="3.60.10.10">
    <property type="entry name" value="Endonuclease/exonuclease/phosphatase"/>
    <property type="match status" value="1"/>
</dbReference>
<keyword evidence="4" id="KW-1185">Reference proteome</keyword>
<feature type="domain" description="Inositol polyphosphate-related phosphatase" evidence="2">
    <location>
        <begin position="505"/>
        <end position="839"/>
    </location>
</feature>
<name>A0AAD2CFW6_9STRA</name>
<feature type="compositionally biased region" description="Basic residues" evidence="1">
    <location>
        <begin position="62"/>
        <end position="71"/>
    </location>
</feature>
<feature type="compositionally biased region" description="Basic residues" evidence="1">
    <location>
        <begin position="843"/>
        <end position="854"/>
    </location>
</feature>
<dbReference type="GO" id="GO:0004439">
    <property type="term" value="F:phosphatidylinositol-4,5-bisphosphate 5-phosphatase activity"/>
    <property type="evidence" value="ECO:0007669"/>
    <property type="project" value="TreeGrafter"/>
</dbReference>
<dbReference type="EMBL" id="CAKOGP040000302">
    <property type="protein sequence ID" value="CAJ1933760.1"/>
    <property type="molecule type" value="Genomic_DNA"/>
</dbReference>
<dbReference type="PANTHER" id="PTHR11200">
    <property type="entry name" value="INOSITOL 5-PHOSPHATASE"/>
    <property type="match status" value="1"/>
</dbReference>
<feature type="compositionally biased region" description="Basic residues" evidence="1">
    <location>
        <begin position="93"/>
        <end position="105"/>
    </location>
</feature>
<dbReference type="SUPFAM" id="SSF56219">
    <property type="entry name" value="DNase I-like"/>
    <property type="match status" value="1"/>
</dbReference>
<evidence type="ECO:0000313" key="3">
    <source>
        <dbReference type="EMBL" id="CAJ1933760.1"/>
    </source>
</evidence>
<sequence length="860" mass="95129">MATQDLPRSFSNARVGNAIGPAVTIERKGRRSASRVKGKNTKRRRSSVAIDAKKSTETSVSKSKKRIRQKSSKAASTTVASSEKIKDESNLASRRKRRSKRRKHVAVGSHTPPKSMPVKGSSTKKRNVKRSKKRSLANTKRINHGSEPEETEEFATSLLRALAKDEIDGETPPITDDSKDDPHIPTTLDRKDDDLAPTNIQNESKEEVLFVEVESVASAATNVSDVAVSVSKGGPTTSTPSNDLTTGDGLEDGNAEVSSHSTIDSNAVNEVKGVVNEVDSAPIEMVSTTNVENEDTANKEETENQQVDDEELDKVDVSAIELDGGESIVDEYSVRATEMESGPISQEEAATQTETSLEESYVEAPVDEDSEKKQESEANEGAVDDNDIDSEKKQDGPSKEEEGVVDFIEEILQEDVKSWVNDSSSDSESKPTAVVNDTRGGHQDVSTSINSEVKNDENKSSDEKDSSEEPTEKENQPATCVEDTTITETMTLDASLLEACEDCETDIAVSVVTWNLAEVSPAEEDAVFIRKFRKSGTRKGSGSDLVLISGQECENIKPRRSEGSRSREYRRLMIKMLGKQYVPIALHLLGGIQFGLFAKRSFLKEIEEISIADVTCGIGNVFHNKGAIAAFLKVKARNRSSTSNKARSLRLVFVTAHMAAHVKNVEARNADFWRISSELEAQAPDGFLPEHDVSIASENESFLFNSVDRVFFCGDLNYRVDLPRELTELQTLGQGRSEENQMLYSELMYHDQLKATMCENQAFPGFAEGKISFAPTFKFDKESDSYDTSHKQRIPAWTDRILFKPFGTRVLEYTSVPEAQHSDHRPVHGTFRVSMEGRDLPPKKARSRKPRERRRQSDID</sequence>
<feature type="compositionally biased region" description="Acidic residues" evidence="1">
    <location>
        <begin position="356"/>
        <end position="369"/>
    </location>
</feature>
<evidence type="ECO:0000259" key="2">
    <source>
        <dbReference type="SMART" id="SM00128"/>
    </source>
</evidence>
<reference evidence="3" key="1">
    <citation type="submission" date="2023-08" db="EMBL/GenBank/DDBJ databases">
        <authorList>
            <person name="Audoor S."/>
            <person name="Bilcke G."/>
        </authorList>
    </citation>
    <scope>NUCLEOTIDE SEQUENCE</scope>
</reference>
<comment type="caution">
    <text evidence="3">The sequence shown here is derived from an EMBL/GenBank/DDBJ whole genome shotgun (WGS) entry which is preliminary data.</text>
</comment>
<feature type="compositionally biased region" description="Acidic residues" evidence="1">
    <location>
        <begin position="403"/>
        <end position="413"/>
    </location>
</feature>
<feature type="compositionally biased region" description="Basic residues" evidence="1">
    <location>
        <begin position="122"/>
        <end position="135"/>
    </location>
</feature>
<proteinExistence type="predicted"/>
<dbReference type="Pfam" id="PF22669">
    <property type="entry name" value="Exo_endo_phos2"/>
    <property type="match status" value="1"/>
</dbReference>
<feature type="compositionally biased region" description="Basic residues" evidence="1">
    <location>
        <begin position="28"/>
        <end position="46"/>
    </location>
</feature>
<evidence type="ECO:0000313" key="4">
    <source>
        <dbReference type="Proteomes" id="UP001295423"/>
    </source>
</evidence>
<dbReference type="PANTHER" id="PTHR11200:SF300">
    <property type="entry name" value="TYPE II INOSITOL 1,4,5-TRISPHOSPHATE 5-PHOSPHATASE"/>
    <property type="match status" value="1"/>
</dbReference>
<feature type="compositionally biased region" description="Polar residues" evidence="1">
    <location>
        <begin position="234"/>
        <end position="245"/>
    </location>
</feature>
<gene>
    <name evidence="3" type="ORF">CYCCA115_LOCUS3446</name>
</gene>
<protein>
    <recommendedName>
        <fullName evidence="2">Inositol polyphosphate-related phosphatase domain-containing protein</fullName>
    </recommendedName>
</protein>
<feature type="region of interest" description="Disordered" evidence="1">
    <location>
        <begin position="220"/>
        <end position="264"/>
    </location>
</feature>
<feature type="region of interest" description="Disordered" evidence="1">
    <location>
        <begin position="1"/>
        <end position="197"/>
    </location>
</feature>
<accession>A0AAD2CFW6</accession>
<evidence type="ECO:0000256" key="1">
    <source>
        <dbReference type="SAM" id="MobiDB-lite"/>
    </source>
</evidence>
<dbReference type="InterPro" id="IPR000300">
    <property type="entry name" value="IPPc"/>
</dbReference>
<dbReference type="Proteomes" id="UP001295423">
    <property type="component" value="Unassembled WGS sequence"/>
</dbReference>
<feature type="compositionally biased region" description="Basic and acidic residues" evidence="1">
    <location>
        <begin position="176"/>
        <end position="194"/>
    </location>
</feature>
<feature type="compositionally biased region" description="Low complexity" evidence="1">
    <location>
        <begin position="72"/>
        <end position="82"/>
    </location>
</feature>
<feature type="region of interest" description="Disordered" evidence="1">
    <location>
        <begin position="279"/>
        <end position="478"/>
    </location>
</feature>
<dbReference type="InterPro" id="IPR036691">
    <property type="entry name" value="Endo/exonu/phosph_ase_sf"/>
</dbReference>
<feature type="compositionally biased region" description="Basic and acidic residues" evidence="1">
    <location>
        <begin position="453"/>
        <end position="464"/>
    </location>
</feature>
<feature type="compositionally biased region" description="Basic and acidic residues" evidence="1">
    <location>
        <begin position="389"/>
        <end position="402"/>
    </location>
</feature>